<proteinExistence type="predicted"/>
<keyword evidence="2" id="KW-0812">Transmembrane</keyword>
<protein>
    <recommendedName>
        <fullName evidence="5">Small hydrophobic protein</fullName>
    </recommendedName>
</protein>
<dbReference type="Proteomes" id="UP000253741">
    <property type="component" value="Unassembled WGS sequence"/>
</dbReference>
<evidence type="ECO:0000313" key="4">
    <source>
        <dbReference type="Proteomes" id="UP000253741"/>
    </source>
</evidence>
<organism evidence="3 4">
    <name type="scientific">Streptomyces corynorhini</name>
    <dbReference type="NCBI Taxonomy" id="2282652"/>
    <lineage>
        <taxon>Bacteria</taxon>
        <taxon>Bacillati</taxon>
        <taxon>Actinomycetota</taxon>
        <taxon>Actinomycetes</taxon>
        <taxon>Kitasatosporales</taxon>
        <taxon>Streptomycetaceae</taxon>
        <taxon>Streptomyces</taxon>
    </lineage>
</organism>
<feature type="region of interest" description="Disordered" evidence="1">
    <location>
        <begin position="1"/>
        <end position="21"/>
    </location>
</feature>
<dbReference type="AlphaFoldDB" id="A0A370AZ93"/>
<evidence type="ECO:0000256" key="1">
    <source>
        <dbReference type="SAM" id="MobiDB-lite"/>
    </source>
</evidence>
<evidence type="ECO:0000256" key="2">
    <source>
        <dbReference type="SAM" id="Phobius"/>
    </source>
</evidence>
<keyword evidence="2" id="KW-1133">Transmembrane helix</keyword>
<dbReference type="Pfam" id="PF19621">
    <property type="entry name" value="DUF6126"/>
    <property type="match status" value="1"/>
</dbReference>
<dbReference type="OrthoDB" id="3855521at2"/>
<feature type="compositionally biased region" description="Low complexity" evidence="1">
    <location>
        <begin position="7"/>
        <end position="21"/>
    </location>
</feature>
<accession>A0A370AZ93</accession>
<reference evidence="3 4" key="1">
    <citation type="submission" date="2018-07" db="EMBL/GenBank/DDBJ databases">
        <title>Streptomyces species from bats.</title>
        <authorList>
            <person name="Dunlap C."/>
        </authorList>
    </citation>
    <scope>NUCLEOTIDE SEQUENCE [LARGE SCALE GENOMIC DNA]</scope>
    <source>
        <strain evidence="3 4">AC230</strain>
    </source>
</reference>
<keyword evidence="4" id="KW-1185">Reference proteome</keyword>
<comment type="caution">
    <text evidence="3">The sequence shown here is derived from an EMBL/GenBank/DDBJ whole genome shotgun (WGS) entry which is preliminary data.</text>
</comment>
<name>A0A370AZ93_9ACTN</name>
<keyword evidence="2" id="KW-0472">Membrane</keyword>
<dbReference type="InterPro" id="IPR046129">
    <property type="entry name" value="DUF6126"/>
</dbReference>
<evidence type="ECO:0008006" key="5">
    <source>
        <dbReference type="Google" id="ProtNLM"/>
    </source>
</evidence>
<gene>
    <name evidence="3" type="ORF">DVH02_29425</name>
</gene>
<feature type="transmembrane region" description="Helical" evidence="2">
    <location>
        <begin position="47"/>
        <end position="69"/>
    </location>
</feature>
<evidence type="ECO:0000313" key="3">
    <source>
        <dbReference type="EMBL" id="RDG34641.1"/>
    </source>
</evidence>
<dbReference type="EMBL" id="QQNA01000291">
    <property type="protein sequence ID" value="RDG34641.1"/>
    <property type="molecule type" value="Genomic_DNA"/>
</dbReference>
<sequence>MPETEKTAPTTDATTDATDTAARAASAAPVPAAKGVMDEEKTFPVGLVVRLFAYLVAGHILAFFLYLLFTVGAKG</sequence>